<name>A0AAN8YZG6_9MAGN</name>
<evidence type="ECO:0000256" key="1">
    <source>
        <dbReference type="ARBA" id="ARBA00022737"/>
    </source>
</evidence>
<dbReference type="InterPro" id="IPR011989">
    <property type="entry name" value="ARM-like"/>
</dbReference>
<reference evidence="6 7" key="1">
    <citation type="submission" date="2023-12" db="EMBL/GenBank/DDBJ databases">
        <title>A high-quality genome assembly for Dillenia turbinata (Dilleniales).</title>
        <authorList>
            <person name="Chanderbali A."/>
        </authorList>
    </citation>
    <scope>NUCLEOTIDE SEQUENCE [LARGE SCALE GENOMIC DNA]</scope>
    <source>
        <strain evidence="6">LSX21</strain>
        <tissue evidence="6">Leaf</tissue>
    </source>
</reference>
<dbReference type="AlphaFoldDB" id="A0AAN8YZG6"/>
<dbReference type="EMBL" id="JBAMMX010000022">
    <property type="protein sequence ID" value="KAK6918707.1"/>
    <property type="molecule type" value="Genomic_DNA"/>
</dbReference>
<dbReference type="InterPro" id="IPR000225">
    <property type="entry name" value="Armadillo"/>
</dbReference>
<evidence type="ECO:0000313" key="7">
    <source>
        <dbReference type="Proteomes" id="UP001370490"/>
    </source>
</evidence>
<evidence type="ECO:0000256" key="2">
    <source>
        <dbReference type="ARBA" id="ARBA00022786"/>
    </source>
</evidence>
<evidence type="ECO:0000256" key="4">
    <source>
        <dbReference type="SAM" id="MobiDB-lite"/>
    </source>
</evidence>
<dbReference type="Pfam" id="PF25598">
    <property type="entry name" value="ARM_PUB"/>
    <property type="match status" value="1"/>
</dbReference>
<evidence type="ECO:0000313" key="6">
    <source>
        <dbReference type="EMBL" id="KAK6918707.1"/>
    </source>
</evidence>
<dbReference type="PROSITE" id="PS50176">
    <property type="entry name" value="ARM_REPEAT"/>
    <property type="match status" value="3"/>
</dbReference>
<keyword evidence="7" id="KW-1185">Reference proteome</keyword>
<accession>A0AAN8YZG6</accession>
<feature type="repeat" description="ARM" evidence="3">
    <location>
        <begin position="221"/>
        <end position="265"/>
    </location>
</feature>
<evidence type="ECO:0000256" key="3">
    <source>
        <dbReference type="PROSITE-ProRule" id="PRU00259"/>
    </source>
</evidence>
<dbReference type="PANTHER" id="PTHR23315">
    <property type="entry name" value="U BOX DOMAIN-CONTAINING"/>
    <property type="match status" value="1"/>
</dbReference>
<keyword evidence="1" id="KW-0677">Repeat</keyword>
<dbReference type="Proteomes" id="UP001370490">
    <property type="component" value="Unassembled WGS sequence"/>
</dbReference>
<comment type="caution">
    <text evidence="6">The sequence shown here is derived from an EMBL/GenBank/DDBJ whole genome shotgun (WGS) entry which is preliminary data.</text>
</comment>
<feature type="domain" description="U-box" evidence="5">
    <location>
        <begin position="200"/>
        <end position="349"/>
    </location>
</feature>
<evidence type="ECO:0000259" key="5">
    <source>
        <dbReference type="Pfam" id="PF25598"/>
    </source>
</evidence>
<dbReference type="InterPro" id="IPR058678">
    <property type="entry name" value="ARM_PUB"/>
</dbReference>
<feature type="compositionally biased region" description="Basic and acidic residues" evidence="4">
    <location>
        <begin position="17"/>
        <end position="28"/>
    </location>
</feature>
<organism evidence="6 7">
    <name type="scientific">Dillenia turbinata</name>
    <dbReference type="NCBI Taxonomy" id="194707"/>
    <lineage>
        <taxon>Eukaryota</taxon>
        <taxon>Viridiplantae</taxon>
        <taxon>Streptophyta</taxon>
        <taxon>Embryophyta</taxon>
        <taxon>Tracheophyta</taxon>
        <taxon>Spermatophyta</taxon>
        <taxon>Magnoliopsida</taxon>
        <taxon>eudicotyledons</taxon>
        <taxon>Gunneridae</taxon>
        <taxon>Pentapetalae</taxon>
        <taxon>Dilleniales</taxon>
        <taxon>Dilleniaceae</taxon>
        <taxon>Dillenia</taxon>
    </lineage>
</organism>
<gene>
    <name evidence="6" type="ORF">RJ641_017129</name>
</gene>
<dbReference type="PANTHER" id="PTHR23315:SF256">
    <property type="entry name" value="ARM REPEAT SUPERFAMILY PROTEIN"/>
    <property type="match status" value="1"/>
</dbReference>
<dbReference type="Gene3D" id="1.25.10.10">
    <property type="entry name" value="Leucine-rich Repeat Variant"/>
    <property type="match status" value="2"/>
</dbReference>
<proteinExistence type="predicted"/>
<keyword evidence="2" id="KW-0833">Ubl conjugation pathway</keyword>
<sequence>MGAEEEKSEAAAAAAVMRKEDEEGKGEQAEEEEKWCDRRQSQSGSMIARIADKLIKGDVESQIEAAKDIRRVVRSSCSSSSPSSSSLRTRSRFAAAGVIPPLVLMLPSSNLDAVHASLLALLNLAVRNERNKVRIATSGAIPPLVELLKLQNNSLRELATAAILTLSTAAPNKPTIAASGAAPLLVQILSSGSVQGKVDAVTALYNLSTCIENSTEILDARAVLPLINLLKECKKYSKFAEKTTALLEILSNCEEGRLAISNSDGGILTLVETIEDGSLVSTEHAVGVLFTLCRSCRGKYRELILREGAIPGLLRLTAEGTPRAQERARMLLDLLRDSPKEKKLVSSVMEKIAYDIAAQVDGAEKAAETAKRLLQEMIHRRMEITAGHGS</sequence>
<feature type="repeat" description="ARM" evidence="3">
    <location>
        <begin position="139"/>
        <end position="181"/>
    </location>
</feature>
<dbReference type="SMART" id="SM00185">
    <property type="entry name" value="ARM"/>
    <property type="match status" value="5"/>
</dbReference>
<dbReference type="InterPro" id="IPR016024">
    <property type="entry name" value="ARM-type_fold"/>
</dbReference>
<feature type="repeat" description="ARM" evidence="3">
    <location>
        <begin position="97"/>
        <end position="139"/>
    </location>
</feature>
<dbReference type="SUPFAM" id="SSF48371">
    <property type="entry name" value="ARM repeat"/>
    <property type="match status" value="1"/>
</dbReference>
<dbReference type="FunFam" id="1.25.10.10:FF:000300">
    <property type="entry name" value="U-box domain-containing protein 4"/>
    <property type="match status" value="1"/>
</dbReference>
<protein>
    <submittedName>
        <fullName evidence="6">Armadillo</fullName>
    </submittedName>
</protein>
<feature type="region of interest" description="Disordered" evidence="4">
    <location>
        <begin position="1"/>
        <end position="40"/>
    </location>
</feature>